<evidence type="ECO:0000259" key="2">
    <source>
        <dbReference type="Pfam" id="PF02563"/>
    </source>
</evidence>
<organism evidence="3 4">
    <name type="scientific">Novosphingobium pituita</name>
    <dbReference type="NCBI Taxonomy" id="3056842"/>
    <lineage>
        <taxon>Bacteria</taxon>
        <taxon>Pseudomonadati</taxon>
        <taxon>Pseudomonadota</taxon>
        <taxon>Alphaproteobacteria</taxon>
        <taxon>Sphingomonadales</taxon>
        <taxon>Sphingomonadaceae</taxon>
        <taxon>Novosphingobium</taxon>
    </lineage>
</organism>
<feature type="domain" description="Polysaccharide export protein N-terminal" evidence="2">
    <location>
        <begin position="23"/>
        <end position="98"/>
    </location>
</feature>
<protein>
    <recommendedName>
        <fullName evidence="2">Polysaccharide export protein N-terminal domain-containing protein</fullName>
    </recommendedName>
</protein>
<evidence type="ECO:0000313" key="4">
    <source>
        <dbReference type="Proteomes" id="UP001187221"/>
    </source>
</evidence>
<keyword evidence="1" id="KW-0732">Signal</keyword>
<dbReference type="InterPro" id="IPR049712">
    <property type="entry name" value="Poly_export"/>
</dbReference>
<keyword evidence="4" id="KW-1185">Reference proteome</keyword>
<name>A0ABQ6PA10_9SPHN</name>
<dbReference type="Pfam" id="PF02563">
    <property type="entry name" value="Poly_export"/>
    <property type="match status" value="1"/>
</dbReference>
<gene>
    <name evidence="3" type="ORF">NUTIK01_26970</name>
</gene>
<dbReference type="InterPro" id="IPR003715">
    <property type="entry name" value="Poly_export_N"/>
</dbReference>
<dbReference type="PANTHER" id="PTHR33619">
    <property type="entry name" value="POLYSACCHARIDE EXPORT PROTEIN GFCE-RELATED"/>
    <property type="match status" value="1"/>
</dbReference>
<accession>A0ABQ6PA10</accession>
<evidence type="ECO:0000313" key="3">
    <source>
        <dbReference type="EMBL" id="GMM61920.1"/>
    </source>
</evidence>
<evidence type="ECO:0000256" key="1">
    <source>
        <dbReference type="ARBA" id="ARBA00022729"/>
    </source>
</evidence>
<dbReference type="Proteomes" id="UP001187221">
    <property type="component" value="Unassembled WGS sequence"/>
</dbReference>
<reference evidence="3 4" key="1">
    <citation type="submission" date="2023-06" db="EMBL/GenBank/DDBJ databases">
        <title>Draft genome sequence of Novosphingobium sp. strain IK01.</title>
        <authorList>
            <person name="Hatamoto M."/>
            <person name="Ikarashi T."/>
            <person name="Yamaguchi T."/>
        </authorList>
    </citation>
    <scope>NUCLEOTIDE SEQUENCE [LARGE SCALE GENOMIC DNA]</scope>
    <source>
        <strain evidence="3 4">IK01</strain>
    </source>
</reference>
<dbReference type="Gene3D" id="3.30.1950.10">
    <property type="entry name" value="wza like domain"/>
    <property type="match status" value="1"/>
</dbReference>
<comment type="caution">
    <text evidence="3">The sequence shown here is derived from an EMBL/GenBank/DDBJ whole genome shotgun (WGS) entry which is preliminary data.</text>
</comment>
<dbReference type="PANTHER" id="PTHR33619:SF3">
    <property type="entry name" value="POLYSACCHARIDE EXPORT PROTEIN GFCE-RELATED"/>
    <property type="match status" value="1"/>
</dbReference>
<dbReference type="EMBL" id="BTFW01000001">
    <property type="protein sequence ID" value="GMM61920.1"/>
    <property type="molecule type" value="Genomic_DNA"/>
</dbReference>
<sequence length="177" mass="18916">MSACASLEGHHLVSSGERYEPAPVTAPYTLDVGDMLHVQVYGEATIAGDYAVETDGKIDLPLIGRIDAAGKTAAEVAQNATALYGAGYLKAPSVTAEVRVYRPFFILGEVGMAGQYPYVPGMTARAAIAVAKGFTPRANTKFLFIRRAGSDHEDAFKLTAALHIYPGDTVRIGERYF</sequence>
<proteinExistence type="predicted"/>